<feature type="compositionally biased region" description="Pro residues" evidence="10">
    <location>
        <begin position="73"/>
        <end position="82"/>
    </location>
</feature>
<feature type="compositionally biased region" description="Low complexity" evidence="10">
    <location>
        <begin position="56"/>
        <end position="72"/>
    </location>
</feature>
<keyword evidence="4" id="KW-0336">GPI-anchor</keyword>
<keyword evidence="5 12" id="KW-0732">Signal</keyword>
<keyword evidence="15" id="KW-1185">Reference proteome</keyword>
<dbReference type="InterPro" id="IPR000782">
    <property type="entry name" value="FAS1_domain"/>
</dbReference>
<feature type="chain" id="PRO_5041656347" description="FAS1 domain-containing protein" evidence="12">
    <location>
        <begin position="25"/>
        <end position="348"/>
    </location>
</feature>
<organism evidence="14 15">
    <name type="scientific">Ficus carica</name>
    <name type="common">Common fig</name>
    <dbReference type="NCBI Taxonomy" id="3494"/>
    <lineage>
        <taxon>Eukaryota</taxon>
        <taxon>Viridiplantae</taxon>
        <taxon>Streptophyta</taxon>
        <taxon>Embryophyta</taxon>
        <taxon>Tracheophyta</taxon>
        <taxon>Spermatophyta</taxon>
        <taxon>Magnoliopsida</taxon>
        <taxon>eudicotyledons</taxon>
        <taxon>Gunneridae</taxon>
        <taxon>Pentapetalae</taxon>
        <taxon>rosids</taxon>
        <taxon>fabids</taxon>
        <taxon>Rosales</taxon>
        <taxon>Moraceae</taxon>
        <taxon>Ficeae</taxon>
        <taxon>Ficus</taxon>
    </lineage>
</organism>
<keyword evidence="11" id="KW-1133">Transmembrane helix</keyword>
<keyword evidence="4" id="KW-0449">Lipoprotein</keyword>
<feature type="region of interest" description="Disordered" evidence="10">
    <location>
        <begin position="259"/>
        <end position="301"/>
    </location>
</feature>
<evidence type="ECO:0000256" key="2">
    <source>
        <dbReference type="ARBA" id="ARBA00007843"/>
    </source>
</evidence>
<keyword evidence="11" id="KW-0812">Transmembrane</keyword>
<evidence type="ECO:0000256" key="3">
    <source>
        <dbReference type="ARBA" id="ARBA00022475"/>
    </source>
</evidence>
<dbReference type="EMBL" id="BTGU01000001">
    <property type="protein sequence ID" value="GMN24687.1"/>
    <property type="molecule type" value="Genomic_DNA"/>
</dbReference>
<keyword evidence="7 11" id="KW-0472">Membrane</keyword>
<feature type="region of interest" description="Disordered" evidence="10">
    <location>
        <begin position="24"/>
        <end position="106"/>
    </location>
</feature>
<dbReference type="PROSITE" id="PS50213">
    <property type="entry name" value="FAS1"/>
    <property type="match status" value="1"/>
</dbReference>
<sequence>MKKQVLSSSFQIIFLFQLCTTTLGQSPAQSPSQNPVVVKPAPQSPVVKPAPQSPMVKPAPQAPAQAPAAKPVVQPPTTPVLPTPTQAPSQEPLVHSPPRKAPKPPPQNVTEILDKAGGFSVFIRLLKNTDVVNQIENQLNSSNSLTILAPTNGGFSSLKGGILNSLTPEQKVQLLQFHILPSFVSLQNFETITNPVRTQASNSVDYPMNITTEGSFVNISTGIVNATISGTVYGDNQLAIYRVDSVLLPMGIFAPKVDSPTPSPAPAPAPIVPLKPKKEAPATASASSSAPSNSSATALKPLPKTNSSTAAAVISPVAALDESGAVGVASVGFAVTSAVAVILLGQFL</sequence>
<protein>
    <recommendedName>
        <fullName evidence="13">FAS1 domain-containing protein</fullName>
    </recommendedName>
</protein>
<proteinExistence type="inferred from homology"/>
<dbReference type="GO" id="GO:0098552">
    <property type="term" value="C:side of membrane"/>
    <property type="evidence" value="ECO:0007669"/>
    <property type="project" value="UniProtKB-KW"/>
</dbReference>
<dbReference type="InterPro" id="IPR045003">
    <property type="entry name" value="FLA_A"/>
</dbReference>
<dbReference type="SUPFAM" id="SSF82153">
    <property type="entry name" value="FAS1 domain"/>
    <property type="match status" value="1"/>
</dbReference>
<keyword evidence="8" id="KW-0325">Glycoprotein</keyword>
<evidence type="ECO:0000256" key="8">
    <source>
        <dbReference type="ARBA" id="ARBA00023180"/>
    </source>
</evidence>
<dbReference type="SMART" id="SM00554">
    <property type="entry name" value="FAS1"/>
    <property type="match status" value="1"/>
</dbReference>
<accession>A0AA88CPM6</accession>
<evidence type="ECO:0000256" key="9">
    <source>
        <dbReference type="ARBA" id="ARBA00024686"/>
    </source>
</evidence>
<comment type="similarity">
    <text evidence="2">Belongs to the fasciclin-like AGP family.</text>
</comment>
<dbReference type="Gene3D" id="2.30.180.10">
    <property type="entry name" value="FAS1 domain"/>
    <property type="match status" value="1"/>
</dbReference>
<evidence type="ECO:0000256" key="7">
    <source>
        <dbReference type="ARBA" id="ARBA00023136"/>
    </source>
</evidence>
<feature type="transmembrane region" description="Helical" evidence="11">
    <location>
        <begin position="324"/>
        <end position="345"/>
    </location>
</feature>
<evidence type="ECO:0000313" key="15">
    <source>
        <dbReference type="Proteomes" id="UP001187192"/>
    </source>
</evidence>
<gene>
    <name evidence="14" type="ORF">TIFTF001_000662</name>
</gene>
<evidence type="ECO:0000256" key="11">
    <source>
        <dbReference type="SAM" id="Phobius"/>
    </source>
</evidence>
<evidence type="ECO:0000313" key="14">
    <source>
        <dbReference type="EMBL" id="GMN24687.1"/>
    </source>
</evidence>
<dbReference type="Gramene" id="FCD_00001335-RA">
    <property type="protein sequence ID" value="FCD_00001335-RA:cds"/>
    <property type="gene ID" value="FCD_00001335"/>
</dbReference>
<evidence type="ECO:0000256" key="12">
    <source>
        <dbReference type="SAM" id="SignalP"/>
    </source>
</evidence>
<feature type="compositionally biased region" description="Polar residues" evidence="10">
    <location>
        <begin position="24"/>
        <end position="35"/>
    </location>
</feature>
<dbReference type="GO" id="GO:0009834">
    <property type="term" value="P:plant-type secondary cell wall biogenesis"/>
    <property type="evidence" value="ECO:0007669"/>
    <property type="project" value="UniProtKB-ARBA"/>
</dbReference>
<evidence type="ECO:0000256" key="5">
    <source>
        <dbReference type="ARBA" id="ARBA00022729"/>
    </source>
</evidence>
<dbReference type="GO" id="GO:0005886">
    <property type="term" value="C:plasma membrane"/>
    <property type="evidence" value="ECO:0007669"/>
    <property type="project" value="UniProtKB-SubCell"/>
</dbReference>
<reference evidence="14" key="1">
    <citation type="submission" date="2023-07" db="EMBL/GenBank/DDBJ databases">
        <title>draft genome sequence of fig (Ficus carica).</title>
        <authorList>
            <person name="Takahashi T."/>
            <person name="Nishimura K."/>
        </authorList>
    </citation>
    <scope>NUCLEOTIDE SEQUENCE</scope>
</reference>
<dbReference type="AlphaFoldDB" id="A0AA88CPM6"/>
<evidence type="ECO:0000256" key="6">
    <source>
        <dbReference type="ARBA" id="ARBA00022974"/>
    </source>
</evidence>
<evidence type="ECO:0000256" key="10">
    <source>
        <dbReference type="SAM" id="MobiDB-lite"/>
    </source>
</evidence>
<feature type="compositionally biased region" description="Low complexity" evidence="10">
    <location>
        <begin position="281"/>
        <end position="298"/>
    </location>
</feature>
<dbReference type="InterPro" id="IPR036378">
    <property type="entry name" value="FAS1_dom_sf"/>
</dbReference>
<dbReference type="Proteomes" id="UP001187192">
    <property type="component" value="Unassembled WGS sequence"/>
</dbReference>
<comment type="caution">
    <text evidence="14">The sequence shown here is derived from an EMBL/GenBank/DDBJ whole genome shotgun (WGS) entry which is preliminary data.</text>
</comment>
<feature type="signal peptide" evidence="12">
    <location>
        <begin position="1"/>
        <end position="24"/>
    </location>
</feature>
<dbReference type="PANTHER" id="PTHR32077:SF65">
    <property type="entry name" value="FASCICLIN-LIKE ARABINOGALACTAN PROTEIN 11"/>
    <property type="match status" value="1"/>
</dbReference>
<dbReference type="FunFam" id="2.30.180.10:FF:000006">
    <property type="entry name" value="Fasciclin-like arabinogalactan protein 11"/>
    <property type="match status" value="1"/>
</dbReference>
<dbReference type="Pfam" id="PF02469">
    <property type="entry name" value="Fasciclin"/>
    <property type="match status" value="1"/>
</dbReference>
<dbReference type="PANTHER" id="PTHR32077">
    <property type="entry name" value="FASCICLIN-LIKE ARABINOGALACTAN PROTEIN"/>
    <property type="match status" value="1"/>
</dbReference>
<evidence type="ECO:0000259" key="13">
    <source>
        <dbReference type="PROSITE" id="PS50213"/>
    </source>
</evidence>
<comment type="function">
    <text evidence="9">May be a cell surface adhesion protein.</text>
</comment>
<evidence type="ECO:0000256" key="4">
    <source>
        <dbReference type="ARBA" id="ARBA00022622"/>
    </source>
</evidence>
<comment type="subcellular location">
    <subcellularLocation>
        <location evidence="1">Cell membrane</location>
        <topology evidence="1">Lipid-anchor</topology>
        <topology evidence="1">GPI-anchor</topology>
    </subcellularLocation>
</comment>
<feature type="compositionally biased region" description="Pro residues" evidence="10">
    <location>
        <begin position="261"/>
        <end position="273"/>
    </location>
</feature>
<evidence type="ECO:0000256" key="1">
    <source>
        <dbReference type="ARBA" id="ARBA00004609"/>
    </source>
</evidence>
<feature type="domain" description="FAS1" evidence="13">
    <location>
        <begin position="106"/>
        <end position="247"/>
    </location>
</feature>
<keyword evidence="6" id="KW-0654">Proteoglycan</keyword>
<keyword evidence="3" id="KW-1003">Cell membrane</keyword>
<name>A0AA88CPM6_FICCA</name>